<dbReference type="EMBL" id="ML978122">
    <property type="protein sequence ID" value="KAF2102979.1"/>
    <property type="molecule type" value="Genomic_DNA"/>
</dbReference>
<gene>
    <name evidence="2" type="ORF">NA57DRAFT_71960</name>
</gene>
<reference evidence="2" key="1">
    <citation type="journal article" date="2020" name="Stud. Mycol.">
        <title>101 Dothideomycetes genomes: a test case for predicting lifestyles and emergence of pathogens.</title>
        <authorList>
            <person name="Haridas S."/>
            <person name="Albert R."/>
            <person name="Binder M."/>
            <person name="Bloem J."/>
            <person name="Labutti K."/>
            <person name="Salamov A."/>
            <person name="Andreopoulos B."/>
            <person name="Baker S."/>
            <person name="Barry K."/>
            <person name="Bills G."/>
            <person name="Bluhm B."/>
            <person name="Cannon C."/>
            <person name="Castanera R."/>
            <person name="Culley D."/>
            <person name="Daum C."/>
            <person name="Ezra D."/>
            <person name="Gonzalez J."/>
            <person name="Henrissat B."/>
            <person name="Kuo A."/>
            <person name="Liang C."/>
            <person name="Lipzen A."/>
            <person name="Lutzoni F."/>
            <person name="Magnuson J."/>
            <person name="Mondo S."/>
            <person name="Nolan M."/>
            <person name="Ohm R."/>
            <person name="Pangilinan J."/>
            <person name="Park H.-J."/>
            <person name="Ramirez L."/>
            <person name="Alfaro M."/>
            <person name="Sun H."/>
            <person name="Tritt A."/>
            <person name="Yoshinaga Y."/>
            <person name="Zwiers L.-H."/>
            <person name="Turgeon B."/>
            <person name="Goodwin S."/>
            <person name="Spatafora J."/>
            <person name="Crous P."/>
            <person name="Grigoriev I."/>
        </authorList>
    </citation>
    <scope>NUCLEOTIDE SEQUENCE</scope>
    <source>
        <strain evidence="2">CBS 133067</strain>
    </source>
</reference>
<proteinExistence type="predicted"/>
<dbReference type="PANTHER" id="PTHR14187">
    <property type="entry name" value="ALPHA KINASE/ELONGATION FACTOR 2 KINASE"/>
    <property type="match status" value="1"/>
</dbReference>
<evidence type="ECO:0000256" key="1">
    <source>
        <dbReference type="SAM" id="MobiDB-lite"/>
    </source>
</evidence>
<name>A0A9P4INX4_9PEZI</name>
<dbReference type="OrthoDB" id="2963168at2759"/>
<evidence type="ECO:0000313" key="2">
    <source>
        <dbReference type="EMBL" id="KAF2102979.1"/>
    </source>
</evidence>
<dbReference type="CDD" id="cd10170">
    <property type="entry name" value="ASKHA_NBD_HSP70"/>
    <property type="match status" value="1"/>
</dbReference>
<organism evidence="2 3">
    <name type="scientific">Rhizodiscina lignyota</name>
    <dbReference type="NCBI Taxonomy" id="1504668"/>
    <lineage>
        <taxon>Eukaryota</taxon>
        <taxon>Fungi</taxon>
        <taxon>Dikarya</taxon>
        <taxon>Ascomycota</taxon>
        <taxon>Pezizomycotina</taxon>
        <taxon>Dothideomycetes</taxon>
        <taxon>Pleosporomycetidae</taxon>
        <taxon>Aulographales</taxon>
        <taxon>Rhizodiscinaceae</taxon>
        <taxon>Rhizodiscina</taxon>
    </lineage>
</organism>
<dbReference type="AlphaFoldDB" id="A0A9P4INX4"/>
<dbReference type="PRINTS" id="PR00301">
    <property type="entry name" value="HEATSHOCK70"/>
</dbReference>
<dbReference type="PROSITE" id="PS00297">
    <property type="entry name" value="HSP70_1"/>
    <property type="match status" value="1"/>
</dbReference>
<comment type="caution">
    <text evidence="2">The sequence shown here is derived from an EMBL/GenBank/DDBJ whole genome shotgun (WGS) entry which is preliminary data.</text>
</comment>
<dbReference type="PANTHER" id="PTHR14187:SF5">
    <property type="entry name" value="HEAT SHOCK 70 KDA PROTEIN 12A"/>
    <property type="match status" value="1"/>
</dbReference>
<dbReference type="InterPro" id="IPR043129">
    <property type="entry name" value="ATPase_NBD"/>
</dbReference>
<dbReference type="SUPFAM" id="SSF53067">
    <property type="entry name" value="Actin-like ATPase domain"/>
    <property type="match status" value="2"/>
</dbReference>
<keyword evidence="3" id="KW-1185">Reference proteome</keyword>
<dbReference type="Proteomes" id="UP000799772">
    <property type="component" value="Unassembled WGS sequence"/>
</dbReference>
<feature type="region of interest" description="Disordered" evidence="1">
    <location>
        <begin position="609"/>
        <end position="629"/>
    </location>
</feature>
<dbReference type="InterPro" id="IPR018181">
    <property type="entry name" value="Heat_shock_70_CS"/>
</dbReference>
<evidence type="ECO:0008006" key="4">
    <source>
        <dbReference type="Google" id="ProtNLM"/>
    </source>
</evidence>
<accession>A0A9P4INX4</accession>
<sequence length="647" mass="74570">MERPRPYRLIGIDLGTTFSGAAWAWSERIKDKHELVMKWEGLQGQRTSAKVPTQILYKDGEIRWGFNIPPDEKPLRFFKLLLLEKQDMKKEVRESHYVKEAEEMIRKLNKTPVDVVADYLKMLWEHTKQEMINSEGRHQVEGQPFLVVITFPAIWPYYAQDRMKQAATAAGILDRRHGGMTRLELCPEPEAAALAVMDDSKGHLVDEGEAFVVCDVGGGTADLITYQMEDTTEWRIAECVSGDGELCAGVALDEIFRRKILEWVPEKKLKRLTDTQRSQWLEDYWELGLKRSFNGDDKEWELLLPIQAMVNTRIKLPRLKNGFGSATPRIHSNTLVLWRSDVVTVFDPVIEQILHLIKKQIEQTYKKIRRLPKAILLVGGFGQSPYLLRRVQDLVRGRDIEIRQPTEHLAWSAICRGALQRASILNDYGGGGIMRANIASRVSRLSYGIVIQEPFDENRHMEQDRRYQHALDIDCAMNQMQWYLRKGEDISDKESLRFPWKRVIGAAPRKNQITILLMKCADDDPPTRCDDSVQHECNITCTVRSFEDLPSYNNEEGEWREIYFDLEMKVNGPQLEFTAYHDGRRQISVRVNPPFGMRTQERAVELWRENGGPSELSSQSPSAAASDRQLVEAVKRRLNFGKARESS</sequence>
<protein>
    <recommendedName>
        <fullName evidence="4">Actin-like ATPase domain-containing protein</fullName>
    </recommendedName>
</protein>
<evidence type="ECO:0000313" key="3">
    <source>
        <dbReference type="Proteomes" id="UP000799772"/>
    </source>
</evidence>
<dbReference type="Gene3D" id="3.30.420.40">
    <property type="match status" value="1"/>
</dbReference>